<comment type="caution">
    <text evidence="1">The sequence shown here is derived from an EMBL/GenBank/DDBJ whole genome shotgun (WGS) entry which is preliminary data.</text>
</comment>
<dbReference type="Pfam" id="PF26029">
    <property type="entry name" value="DUF8007"/>
    <property type="match status" value="1"/>
</dbReference>
<accession>A0ABD5UTC2</accession>
<protein>
    <submittedName>
        <fullName evidence="1">Uncharacterized protein</fullName>
    </submittedName>
</protein>
<proteinExistence type="predicted"/>
<gene>
    <name evidence="1" type="ORF">ACFQE9_03600</name>
</gene>
<dbReference type="Proteomes" id="UP001596296">
    <property type="component" value="Unassembled WGS sequence"/>
</dbReference>
<evidence type="ECO:0000313" key="2">
    <source>
        <dbReference type="Proteomes" id="UP001596296"/>
    </source>
</evidence>
<dbReference type="InterPro" id="IPR058320">
    <property type="entry name" value="DUF8007"/>
</dbReference>
<name>A0ABD5UTC2_9EURY</name>
<dbReference type="EMBL" id="JBHSXL010000003">
    <property type="protein sequence ID" value="MFC6891705.1"/>
    <property type="molecule type" value="Genomic_DNA"/>
</dbReference>
<sequence length="67" mass="7332">MSKRREACGRCGLSSVVDASNDGDSDPFGDERIKVSEEDARRISPSAWIAGVVERLDDAAMGLTYRR</sequence>
<dbReference type="AlphaFoldDB" id="A0ABD5UTC2"/>
<dbReference type="RefSeq" id="WP_379740450.1">
    <property type="nucleotide sequence ID" value="NZ_JBHSVN010000001.1"/>
</dbReference>
<evidence type="ECO:0000313" key="1">
    <source>
        <dbReference type="EMBL" id="MFC6891705.1"/>
    </source>
</evidence>
<keyword evidence="2" id="KW-1185">Reference proteome</keyword>
<reference evidence="1 2" key="1">
    <citation type="journal article" date="2019" name="Int. J. Syst. Evol. Microbiol.">
        <title>The Global Catalogue of Microorganisms (GCM) 10K type strain sequencing project: providing services to taxonomists for standard genome sequencing and annotation.</title>
        <authorList>
            <consortium name="The Broad Institute Genomics Platform"/>
            <consortium name="The Broad Institute Genome Sequencing Center for Infectious Disease"/>
            <person name="Wu L."/>
            <person name="Ma J."/>
        </authorList>
    </citation>
    <scope>NUCLEOTIDE SEQUENCE [LARGE SCALE GENOMIC DNA]</scope>
    <source>
        <strain evidence="1 2">SKJ47</strain>
    </source>
</reference>
<organism evidence="1 2">
    <name type="scientific">Halopenitus salinus</name>
    <dbReference type="NCBI Taxonomy" id="1198295"/>
    <lineage>
        <taxon>Archaea</taxon>
        <taxon>Methanobacteriati</taxon>
        <taxon>Methanobacteriota</taxon>
        <taxon>Stenosarchaea group</taxon>
        <taxon>Halobacteria</taxon>
        <taxon>Halobacteriales</taxon>
        <taxon>Haloferacaceae</taxon>
        <taxon>Halopenitus</taxon>
    </lineage>
</organism>